<proteinExistence type="inferred from homology"/>
<dbReference type="PANTHER" id="PTHR10746:SF6">
    <property type="entry name" value="LARGE RIBOSOMAL SUBUNIT PROTEIN UL4M"/>
    <property type="match status" value="1"/>
</dbReference>
<evidence type="ECO:0000256" key="1">
    <source>
        <dbReference type="ARBA" id="ARBA00010528"/>
    </source>
</evidence>
<dbReference type="GO" id="GO:0005840">
    <property type="term" value="C:ribosome"/>
    <property type="evidence" value="ECO:0007669"/>
    <property type="project" value="UniProtKB-KW"/>
</dbReference>
<gene>
    <name evidence="5 7" type="primary">rplD</name>
    <name evidence="7" type="ORF">ACIKP9_08405</name>
</gene>
<evidence type="ECO:0000313" key="8">
    <source>
        <dbReference type="Proteomes" id="UP001617669"/>
    </source>
</evidence>
<comment type="function">
    <text evidence="5">Forms part of the polypeptide exit tunnel.</text>
</comment>
<evidence type="ECO:0000256" key="2">
    <source>
        <dbReference type="ARBA" id="ARBA00022980"/>
    </source>
</evidence>
<evidence type="ECO:0000256" key="3">
    <source>
        <dbReference type="ARBA" id="ARBA00023274"/>
    </source>
</evidence>
<keyword evidence="2 5" id="KW-0689">Ribosomal protein</keyword>
<keyword evidence="5" id="KW-0699">rRNA-binding</keyword>
<accession>A0ABW8GLF1</accession>
<evidence type="ECO:0000256" key="4">
    <source>
        <dbReference type="ARBA" id="ARBA00035244"/>
    </source>
</evidence>
<dbReference type="EMBL" id="JBIWXY010000001">
    <property type="protein sequence ID" value="MFJ5446249.1"/>
    <property type="molecule type" value="Genomic_DNA"/>
</dbReference>
<dbReference type="RefSeq" id="WP_230346604.1">
    <property type="nucleotide sequence ID" value="NZ_JBIWXY010000001.1"/>
</dbReference>
<dbReference type="Pfam" id="PF00573">
    <property type="entry name" value="Ribosomal_L4"/>
    <property type="match status" value="1"/>
</dbReference>
<protein>
    <recommendedName>
        <fullName evidence="4 5">Large ribosomal subunit protein uL4</fullName>
    </recommendedName>
</protein>
<comment type="subunit">
    <text evidence="5">Part of the 50S ribosomal subunit.</text>
</comment>
<evidence type="ECO:0000313" key="7">
    <source>
        <dbReference type="EMBL" id="MFJ5446249.1"/>
    </source>
</evidence>
<dbReference type="NCBIfam" id="TIGR03953">
    <property type="entry name" value="rplD_bact"/>
    <property type="match status" value="1"/>
</dbReference>
<keyword evidence="3 5" id="KW-0687">Ribonucleoprotein</keyword>
<sequence length="208" mass="23013">MEIKLIDKNGKPAKAGLAVSETTFGREFNEALVHQVVVAYQANARTATRAQLTRAEVSHTTKKPWNQKGTGRARSGMSSSTIWRGGGRAFPNTPDENFSHKINRKAYRAGVRSILSELVRQDRLSAVEEFAVDTPKTKQLLEKIKGLGYNEGLLVLVDKFDENLYLSARNLPHVLVLEAQYVDPVSLVRFPQVLATAGAVKKLEEILA</sequence>
<evidence type="ECO:0000256" key="5">
    <source>
        <dbReference type="HAMAP-Rule" id="MF_01328"/>
    </source>
</evidence>
<comment type="caution">
    <text evidence="7">The sequence shown here is derived from an EMBL/GenBank/DDBJ whole genome shotgun (WGS) entry which is preliminary data.</text>
</comment>
<name>A0ABW8GLF1_9PROT</name>
<dbReference type="SUPFAM" id="SSF52166">
    <property type="entry name" value="Ribosomal protein L4"/>
    <property type="match status" value="1"/>
</dbReference>
<keyword evidence="8" id="KW-1185">Reference proteome</keyword>
<comment type="similarity">
    <text evidence="1 5">Belongs to the universal ribosomal protein uL4 family.</text>
</comment>
<dbReference type="PANTHER" id="PTHR10746">
    <property type="entry name" value="50S RIBOSOMAL PROTEIN L4"/>
    <property type="match status" value="1"/>
</dbReference>
<evidence type="ECO:0000256" key="6">
    <source>
        <dbReference type="SAM" id="MobiDB-lite"/>
    </source>
</evidence>
<dbReference type="InterPro" id="IPR013005">
    <property type="entry name" value="Ribosomal_uL4-like"/>
</dbReference>
<dbReference type="HAMAP" id="MF_01328_B">
    <property type="entry name" value="Ribosomal_uL4_B"/>
    <property type="match status" value="1"/>
</dbReference>
<reference evidence="7 8" key="1">
    <citation type="submission" date="2024-11" db="EMBL/GenBank/DDBJ databases">
        <authorList>
            <person name="Kaparullina E.N."/>
            <person name="Delegan Y.A."/>
            <person name="Doronina N.V."/>
        </authorList>
    </citation>
    <scope>NUCLEOTIDE SEQUENCE [LARGE SCALE GENOMIC DNA]</scope>
    <source>
        <strain evidence="7 8">7sh_L</strain>
    </source>
</reference>
<feature type="region of interest" description="Disordered" evidence="6">
    <location>
        <begin position="54"/>
        <end position="78"/>
    </location>
</feature>
<organism evidence="7 8">
    <name type="scientific">Methylobacillus methanolivorans</name>
    <dbReference type="NCBI Taxonomy" id="1848927"/>
    <lineage>
        <taxon>Bacteria</taxon>
        <taxon>Pseudomonadati</taxon>
        <taxon>Pseudomonadota</taxon>
        <taxon>Betaproteobacteria</taxon>
        <taxon>Nitrosomonadales</taxon>
        <taxon>Methylophilaceae</taxon>
        <taxon>Methylobacillus</taxon>
    </lineage>
</organism>
<dbReference type="InterPro" id="IPR023574">
    <property type="entry name" value="Ribosomal_uL4_dom_sf"/>
</dbReference>
<dbReference type="Gene3D" id="3.40.1370.10">
    <property type="match status" value="1"/>
</dbReference>
<keyword evidence="5" id="KW-0694">RNA-binding</keyword>
<comment type="function">
    <text evidence="5">One of the primary rRNA binding proteins, this protein initially binds near the 5'-end of the 23S rRNA. It is important during the early stages of 50S assembly. It makes multiple contacts with different domains of the 23S rRNA in the assembled 50S subunit and ribosome.</text>
</comment>
<dbReference type="Proteomes" id="UP001617669">
    <property type="component" value="Unassembled WGS sequence"/>
</dbReference>
<dbReference type="InterPro" id="IPR002136">
    <property type="entry name" value="Ribosomal_uL4"/>
</dbReference>